<dbReference type="InterPro" id="IPR018181">
    <property type="entry name" value="Heat_shock_70_CS"/>
</dbReference>
<protein>
    <recommendedName>
        <fullName evidence="7">Molecular chaperone DnaK</fullName>
    </recommendedName>
</protein>
<dbReference type="PANTHER" id="PTHR19375">
    <property type="entry name" value="HEAT SHOCK PROTEIN 70KDA"/>
    <property type="match status" value="1"/>
</dbReference>
<dbReference type="SUPFAM" id="SSF100920">
    <property type="entry name" value="Heat shock protein 70kD (HSP70), peptide-binding domain"/>
    <property type="match status" value="1"/>
</dbReference>
<reference evidence="5 6" key="1">
    <citation type="journal article" date="2014" name="Environ. Microbiol.">
        <title>Comparative genomics of the marine bacterial genus Glaciecola reveals the high degree of genomic diversity and genomic characteristic for cold adaptation.</title>
        <authorList>
            <person name="Qin Q.L."/>
            <person name="Xie B.B."/>
            <person name="Yu Y."/>
            <person name="Shu Y.L."/>
            <person name="Rong J.C."/>
            <person name="Zhang Y.J."/>
            <person name="Zhao D.L."/>
            <person name="Chen X.L."/>
            <person name="Zhang X.Y."/>
            <person name="Chen B."/>
            <person name="Zhou B.C."/>
            <person name="Zhang Y.Z."/>
        </authorList>
    </citation>
    <scope>NUCLEOTIDE SEQUENCE [LARGE SCALE GENOMIC DNA]</scope>
    <source>
        <strain evidence="5 6">NO2</strain>
    </source>
</reference>
<dbReference type="Pfam" id="PF00012">
    <property type="entry name" value="HSP70"/>
    <property type="match status" value="2"/>
</dbReference>
<organism evidence="5 6">
    <name type="scientific">Paraglaciecola agarilytica NO2</name>
    <dbReference type="NCBI Taxonomy" id="1125747"/>
    <lineage>
        <taxon>Bacteria</taxon>
        <taxon>Pseudomonadati</taxon>
        <taxon>Pseudomonadota</taxon>
        <taxon>Gammaproteobacteria</taxon>
        <taxon>Alteromonadales</taxon>
        <taxon>Alteromonadaceae</taxon>
        <taxon>Paraglaciecola</taxon>
    </lineage>
</organism>
<feature type="coiled-coil region" evidence="4">
    <location>
        <begin position="635"/>
        <end position="662"/>
    </location>
</feature>
<gene>
    <name evidence="5" type="ORF">GAGA_0061</name>
</gene>
<dbReference type="PRINTS" id="PR00301">
    <property type="entry name" value="HEATSHOCK70"/>
</dbReference>
<keyword evidence="4" id="KW-0175">Coiled coil</keyword>
<dbReference type="Gene3D" id="3.90.640.10">
    <property type="entry name" value="Actin, Chain A, domain 4"/>
    <property type="match status" value="1"/>
</dbReference>
<dbReference type="InterPro" id="IPR029047">
    <property type="entry name" value="HSP70_peptide-bd_sf"/>
</dbReference>
<evidence type="ECO:0008006" key="7">
    <source>
        <dbReference type="Google" id="ProtNLM"/>
    </source>
</evidence>
<evidence type="ECO:0000256" key="1">
    <source>
        <dbReference type="ARBA" id="ARBA00007381"/>
    </source>
</evidence>
<dbReference type="RefSeq" id="WP_008301725.1">
    <property type="nucleotide sequence ID" value="NZ_BAEK01000004.1"/>
</dbReference>
<keyword evidence="6" id="KW-1185">Reference proteome</keyword>
<proteinExistence type="inferred from homology"/>
<comment type="similarity">
    <text evidence="1">Belongs to the heat shock protein 70 family.</text>
</comment>
<dbReference type="EMBL" id="BAEK01000004">
    <property type="protein sequence ID" value="GAC02926.1"/>
    <property type="molecule type" value="Genomic_DNA"/>
</dbReference>
<dbReference type="PROSITE" id="PS01036">
    <property type="entry name" value="HSP70_3"/>
    <property type="match status" value="1"/>
</dbReference>
<comment type="caution">
    <text evidence="5">The sequence shown here is derived from an EMBL/GenBank/DDBJ whole genome shotgun (WGS) entry which is preliminary data.</text>
</comment>
<dbReference type="Gene3D" id="3.30.420.40">
    <property type="match status" value="2"/>
</dbReference>
<evidence type="ECO:0000256" key="3">
    <source>
        <dbReference type="ARBA" id="ARBA00022840"/>
    </source>
</evidence>
<evidence type="ECO:0000313" key="5">
    <source>
        <dbReference type="EMBL" id="GAC02926.1"/>
    </source>
</evidence>
<dbReference type="SUPFAM" id="SSF53067">
    <property type="entry name" value="Actin-like ATPase domain"/>
    <property type="match status" value="2"/>
</dbReference>
<evidence type="ECO:0000313" key="6">
    <source>
        <dbReference type="Proteomes" id="UP000008372"/>
    </source>
</evidence>
<dbReference type="InterPro" id="IPR013126">
    <property type="entry name" value="Hsp_70_fam"/>
</dbReference>
<accession>A0ABQ0I0T6</accession>
<name>A0ABQ0I0T6_9ALTE</name>
<dbReference type="Proteomes" id="UP000008372">
    <property type="component" value="Unassembled WGS sequence"/>
</dbReference>
<keyword evidence="2" id="KW-0547">Nucleotide-binding</keyword>
<dbReference type="CDD" id="cd24029">
    <property type="entry name" value="ASKHA_NBD_HSP70_DnaK_HscA_HscC"/>
    <property type="match status" value="1"/>
</dbReference>
<dbReference type="PROSITE" id="PS00297">
    <property type="entry name" value="HSP70_1"/>
    <property type="match status" value="1"/>
</dbReference>
<evidence type="ECO:0000256" key="2">
    <source>
        <dbReference type="ARBA" id="ARBA00022741"/>
    </source>
</evidence>
<dbReference type="Gene3D" id="2.60.34.10">
    <property type="entry name" value="Substrate Binding Domain Of DNAk, Chain A, domain 1"/>
    <property type="match status" value="1"/>
</dbReference>
<sequence length="829" mass="91992">MSKTIDFGIDLGTTNSLIAKFSGGKVQVFKNPRGHKEGLPSIVGFRKDKILVGDKARDFSAKDPKNVKSRFKRKMGTSETFKIESIKASKTPEELSSFVLKELKGFVQSGENVESAVITIPASFDTIQSNATKEAGKLAGLKEIILLQEPIAASLAYANKDSSIDLKNSQWIVYDLGGGTFDVALVKIVEGELTVVDHEGDNYFGGTDLDSLIVEKIVAPHIETLGRFDNFLAELQSASGKHEKSWYRLLDACENAKIELSTDMSTEIEFELEDDDGEEVEGVVTVTRSQFESLIKEKIESTATMLKQILTRQSLQPSDLEFVLMVGGSTYIPYVRSLIEELMNIPVNTDIDPTNAIAIGSAFYAGGCQKLDTNASSEKTDSNSSLKVKATYVTSTQDEEEIFAAKVVGDFADYTYRIHSVDGSFDSGTKPLIARINEELPLRKGEFNIFSFTILDSTGNTVPHSHEQIQIAQGRYSVAGQVLPEELSLVKDDLASNDTVLHKIFERNCILPTRATRTVEVAKTIVKGSNDLPLKIMMVEGDSNNHFLSNKPIGTLEVDGHQLTKDLLKGTEIDITFEISTSRDLTVSAYFNGTGQEFSQIFNPTKRDVSPKQLGSDIIKLEEAILSEQESASDNIETEKELAAVQREVQELLLETGNLSEDSITDDKFKLEDKKRSVAQKLHQITSRKRLESCKQEYKEVKELVTGIAHEAGNDQEKHRLKDIVRREEVFLNSNSYSTIESAISELNSIQNTILFRTPAFLVNVFEHLVDSRVSMNDQLQANSLIETGKSLIQSEQWSDLGLVNARLWDLMPQDEQNIDQTKFVTGII</sequence>
<evidence type="ECO:0000256" key="4">
    <source>
        <dbReference type="SAM" id="Coils"/>
    </source>
</evidence>
<dbReference type="InterPro" id="IPR043129">
    <property type="entry name" value="ATPase_NBD"/>
</dbReference>
<keyword evidence="3" id="KW-0067">ATP-binding</keyword>